<evidence type="ECO:0000256" key="5">
    <source>
        <dbReference type="ARBA" id="ARBA00022692"/>
    </source>
</evidence>
<evidence type="ECO:0000256" key="4">
    <source>
        <dbReference type="ARBA" id="ARBA00022475"/>
    </source>
</evidence>
<keyword evidence="8 9" id="KW-0472">Membrane</keyword>
<dbReference type="GO" id="GO:0006865">
    <property type="term" value="P:amino acid transport"/>
    <property type="evidence" value="ECO:0007669"/>
    <property type="project" value="UniProtKB-KW"/>
</dbReference>
<dbReference type="GO" id="GO:0022857">
    <property type="term" value="F:transmembrane transporter activity"/>
    <property type="evidence" value="ECO:0007669"/>
    <property type="project" value="InterPro"/>
</dbReference>
<feature type="transmembrane region" description="Helical" evidence="9">
    <location>
        <begin position="447"/>
        <end position="465"/>
    </location>
</feature>
<keyword evidence="7 9" id="KW-1133">Transmembrane helix</keyword>
<proteinExistence type="inferred from homology"/>
<comment type="caution">
    <text evidence="10">The sequence shown here is derived from an EMBL/GenBank/DDBJ whole genome shotgun (WGS) entry which is preliminary data.</text>
</comment>
<evidence type="ECO:0000256" key="9">
    <source>
        <dbReference type="SAM" id="Phobius"/>
    </source>
</evidence>
<evidence type="ECO:0000256" key="1">
    <source>
        <dbReference type="ARBA" id="ARBA00004651"/>
    </source>
</evidence>
<dbReference type="OrthoDB" id="178667at2"/>
<evidence type="ECO:0000313" key="10">
    <source>
        <dbReference type="EMBL" id="GCD11977.1"/>
    </source>
</evidence>
<dbReference type="Gene3D" id="1.20.1740.10">
    <property type="entry name" value="Amino acid/polyamine transporter I"/>
    <property type="match status" value="1"/>
</dbReference>
<dbReference type="EMBL" id="BHYK01000024">
    <property type="protein sequence ID" value="GCD11977.1"/>
    <property type="molecule type" value="Genomic_DNA"/>
</dbReference>
<feature type="transmembrane region" description="Helical" evidence="9">
    <location>
        <begin position="44"/>
        <end position="65"/>
    </location>
</feature>
<feature type="transmembrane region" description="Helical" evidence="9">
    <location>
        <begin position="277"/>
        <end position="310"/>
    </location>
</feature>
<feature type="transmembrane region" description="Helical" evidence="9">
    <location>
        <begin position="330"/>
        <end position="351"/>
    </location>
</feature>
<sequence length="470" mass="49894">MEKDNDKKLGLSLLVALGVGSMIGGGIFNSPTDLIGKANPQATIIAWIIGGLGVAFLALVFQLLANKRPELTGGIFTYAKEGFGEFVGFNSAWGYWLSAWLGNVAFFILIFKTFNSLVGDVKPIVSFILASALLWVIHYVQMRGVKSAGIINAIATVAKLIPLLMVIVFGLVIFKSGTFNVENWKTALAATGNSTTLFLQVKGAMGTILWCFIGIEAATVLSERAKSQKIVGTATIISLIITLVLYILVSTTAMGVIPAETLINSATPLADMLSLTVLGSVGAIIVKVGLIISLVGCLISWVMLAAEIPYVAAKGGTMPKWFMKQNDNGAAINSLLLTDALTQIFLLSLLLPALQSAYGNVFLISTTCILIPYLLSSLYAVKVALADGLGAKDKIVSILACVYSIYVIYAVGINYLGAAVILYAVGIFVFIKAKKEKNEPITSNEKIAMAAIIVVAILMIILLSIGKIKL</sequence>
<dbReference type="InterPro" id="IPR004754">
    <property type="entry name" value="Amino_acid_antiprt"/>
</dbReference>
<protein>
    <submittedName>
        <fullName evidence="10">Arginine:ornithine antiporter</fullName>
    </submittedName>
</protein>
<keyword evidence="4" id="KW-1003">Cell membrane</keyword>
<dbReference type="NCBIfam" id="TIGR00905">
    <property type="entry name" value="2A0302"/>
    <property type="match status" value="1"/>
</dbReference>
<name>A0A401UR29_9CLOT</name>
<keyword evidence="5 9" id="KW-0812">Transmembrane</keyword>
<dbReference type="AlphaFoldDB" id="A0A401UR29"/>
<dbReference type="GO" id="GO:0005886">
    <property type="term" value="C:plasma membrane"/>
    <property type="evidence" value="ECO:0007669"/>
    <property type="project" value="UniProtKB-SubCell"/>
</dbReference>
<dbReference type="Proteomes" id="UP000287872">
    <property type="component" value="Unassembled WGS sequence"/>
</dbReference>
<dbReference type="PIRSF" id="PIRSF006060">
    <property type="entry name" value="AA_transporter"/>
    <property type="match status" value="1"/>
</dbReference>
<evidence type="ECO:0000256" key="8">
    <source>
        <dbReference type="ARBA" id="ARBA00023136"/>
    </source>
</evidence>
<dbReference type="PANTHER" id="PTHR42770">
    <property type="entry name" value="AMINO ACID TRANSPORTER-RELATED"/>
    <property type="match status" value="1"/>
</dbReference>
<feature type="transmembrane region" description="Helical" evidence="9">
    <location>
        <begin position="234"/>
        <end position="257"/>
    </location>
</feature>
<feature type="transmembrane region" description="Helical" evidence="9">
    <location>
        <begin position="152"/>
        <end position="174"/>
    </location>
</feature>
<feature type="transmembrane region" description="Helical" evidence="9">
    <location>
        <begin position="123"/>
        <end position="140"/>
    </location>
</feature>
<evidence type="ECO:0000313" key="11">
    <source>
        <dbReference type="Proteomes" id="UP000287872"/>
    </source>
</evidence>
<feature type="transmembrane region" description="Helical" evidence="9">
    <location>
        <begin position="86"/>
        <end position="111"/>
    </location>
</feature>
<evidence type="ECO:0000256" key="7">
    <source>
        <dbReference type="ARBA" id="ARBA00022989"/>
    </source>
</evidence>
<evidence type="ECO:0000256" key="6">
    <source>
        <dbReference type="ARBA" id="ARBA00022970"/>
    </source>
</evidence>
<comment type="similarity">
    <text evidence="2">Belongs to the amino acid-polyamine-organocation (APC) superfamily. Basic amino acid/polyamine antiporter (APA) (TC 2.A.3.2) family.</text>
</comment>
<keyword evidence="11" id="KW-1185">Reference proteome</keyword>
<evidence type="ECO:0000256" key="3">
    <source>
        <dbReference type="ARBA" id="ARBA00022448"/>
    </source>
</evidence>
<dbReference type="InterPro" id="IPR002293">
    <property type="entry name" value="AA/rel_permease1"/>
</dbReference>
<dbReference type="RefSeq" id="WP_125004263.1">
    <property type="nucleotide sequence ID" value="NZ_BHYK01000024.1"/>
</dbReference>
<comment type="subcellular location">
    <subcellularLocation>
        <location evidence="1">Cell membrane</location>
        <topology evidence="1">Multi-pass membrane protein</topology>
    </subcellularLocation>
</comment>
<accession>A0A401UR29</accession>
<feature type="transmembrane region" description="Helical" evidence="9">
    <location>
        <begin position="357"/>
        <end position="381"/>
    </location>
</feature>
<keyword evidence="3" id="KW-0813">Transport</keyword>
<reference evidence="10 11" key="1">
    <citation type="submission" date="2018-11" db="EMBL/GenBank/DDBJ databases">
        <title>Genome sequencing and assembly of Clostridium tagluense strain A121.</title>
        <authorList>
            <person name="Murakami T."/>
            <person name="Segawa T."/>
            <person name="Shcherbakova V.A."/>
            <person name="Mori H."/>
            <person name="Yoshimura Y."/>
        </authorList>
    </citation>
    <scope>NUCLEOTIDE SEQUENCE [LARGE SCALE GENOMIC DNA]</scope>
    <source>
        <strain evidence="10 11">A121</strain>
    </source>
</reference>
<dbReference type="Pfam" id="PF13520">
    <property type="entry name" value="AA_permease_2"/>
    <property type="match status" value="1"/>
</dbReference>
<dbReference type="InterPro" id="IPR050367">
    <property type="entry name" value="APC_superfamily"/>
</dbReference>
<keyword evidence="6" id="KW-0029">Amino-acid transport</keyword>
<feature type="transmembrane region" description="Helical" evidence="9">
    <location>
        <begin position="203"/>
        <end position="222"/>
    </location>
</feature>
<organism evidence="10 11">
    <name type="scientific">Clostridium tagluense</name>
    <dbReference type="NCBI Taxonomy" id="360422"/>
    <lineage>
        <taxon>Bacteria</taxon>
        <taxon>Bacillati</taxon>
        <taxon>Bacillota</taxon>
        <taxon>Clostridia</taxon>
        <taxon>Eubacteriales</taxon>
        <taxon>Clostridiaceae</taxon>
        <taxon>Clostridium</taxon>
    </lineage>
</organism>
<feature type="transmembrane region" description="Helical" evidence="9">
    <location>
        <begin position="9"/>
        <end position="28"/>
    </location>
</feature>
<dbReference type="PANTHER" id="PTHR42770:SF4">
    <property type="entry name" value="ARGININE_ORNITHINE ANTIPORTER-RELATED"/>
    <property type="match status" value="1"/>
</dbReference>
<feature type="transmembrane region" description="Helical" evidence="9">
    <location>
        <begin position="402"/>
        <end position="431"/>
    </location>
</feature>
<gene>
    <name evidence="10" type="primary">arcD_2</name>
    <name evidence="10" type="ORF">Ctaglu_36000</name>
</gene>
<evidence type="ECO:0000256" key="2">
    <source>
        <dbReference type="ARBA" id="ARBA00008220"/>
    </source>
</evidence>